<dbReference type="AlphaFoldDB" id="A0A0M0JRY5"/>
<keyword evidence="1" id="KW-0175">Coiled coil</keyword>
<evidence type="ECO:0000313" key="3">
    <source>
        <dbReference type="EMBL" id="KOO29052.1"/>
    </source>
</evidence>
<comment type="caution">
    <text evidence="3">The sequence shown here is derived from an EMBL/GenBank/DDBJ whole genome shotgun (WGS) entry which is preliminary data.</text>
</comment>
<evidence type="ECO:0000256" key="1">
    <source>
        <dbReference type="SAM" id="Coils"/>
    </source>
</evidence>
<evidence type="ECO:0000256" key="2">
    <source>
        <dbReference type="SAM" id="MobiDB-lite"/>
    </source>
</evidence>
<name>A0A0M0JRY5_9EUKA</name>
<feature type="region of interest" description="Disordered" evidence="2">
    <location>
        <begin position="345"/>
        <end position="364"/>
    </location>
</feature>
<dbReference type="Proteomes" id="UP000037460">
    <property type="component" value="Unassembled WGS sequence"/>
</dbReference>
<dbReference type="EMBL" id="JWZX01002471">
    <property type="protein sequence ID" value="KOO29052.1"/>
    <property type="molecule type" value="Genomic_DNA"/>
</dbReference>
<feature type="coiled-coil region" evidence="1">
    <location>
        <begin position="305"/>
        <end position="339"/>
    </location>
</feature>
<gene>
    <name evidence="3" type="ORF">Ctob_007380</name>
</gene>
<sequence>MEDELLWANIDVIVEAHASGTGAEPPHSYAFTRCITKKVLRRTNDRVLELIKNGTLARGTLQLTMARVILGIVGVRPPTEHWALEKLGNWLKVILSREYLEPRSKLVRHKARNTARLQALDDEVIEIPWVGLAQNAGSPIVAEHEASQQATRLKEEAKLKAKKSKEEVKVLAIRVRTLEAEKLKLGFQCAAKQQEADIQHTSRLQQEDRAEAAEQREQEARVTAELQVRAAKEQLPALQAQLQQLIAEKLTLQGQVHGTEAEAEALHAEKEQMRVLKNKMAARARVLERATDDKVETSNKRLKKMYVAQGEAEELRQEVETLKEEIQELSKAHAEHADAYAKLQSMPQWQRTSRGKGGGKGGKKLEDEHRVTIYSMFANQTPLSAISSNIIAVVKQTAPWLKPAPISNRTLTDCRFELRFMEQYMAARKVAFAFAIRMLGFDETTKDGDPSITSNVIIEPAEGAPLEPVILIGAYCSAGGTSEKIAAAIESKCFAKLRDFIRRVKVMFHELYPAEKWMGPKPEDLSMARLAGGGAIQSDTCNTAEKAKSILAEMISAGKRAQIGEEAWAKFSTEEQQEITRVHKLDCHQHMRNIFLKEMSSAQAAHVAAELKPHLDAFSSWDRMTTEYSQLLRAAYKELHHGNKYYKGKGREFWVWLERTHPKAFVIHFERAEGGRQDLDYDAAIPLFVMRSYIVEFLHTLVFCADHSNVLEDFLYMSFRSMQYVAMTRANAIIDLLISRPLRWLTGCAYELDSFSPVTLLTIKDGTPLHDSPLDLVEQLFVEASTDGSILLDATLNVFKTIASVQPKFAAYLKYTHDDDFVLSPDNSVKHFVYKQVHQELFNPTDPTNKVTQLKTIEYLEVQCVAGIRKLHDKKLAIAKHLVSQDGASSFANSKQMHIDTIGLDASNDRLAESVFGRYDYVRKRCPGISMEAASAVAQAISAKSFMDGGYFHLLSPHEQHALLEVARTTVRELRAVDRADHADHDEYIVQKRASNSQLELDALVKEYAAALINTDCPLHPNTH</sequence>
<dbReference type="OrthoDB" id="10673128at2759"/>
<protein>
    <submittedName>
        <fullName evidence="3">Uncharacterized protein</fullName>
    </submittedName>
</protein>
<organism evidence="3 4">
    <name type="scientific">Chrysochromulina tobinii</name>
    <dbReference type="NCBI Taxonomy" id="1460289"/>
    <lineage>
        <taxon>Eukaryota</taxon>
        <taxon>Haptista</taxon>
        <taxon>Haptophyta</taxon>
        <taxon>Prymnesiophyceae</taxon>
        <taxon>Prymnesiales</taxon>
        <taxon>Chrysochromulinaceae</taxon>
        <taxon>Chrysochromulina</taxon>
    </lineage>
</organism>
<reference evidence="4" key="1">
    <citation type="journal article" date="2015" name="PLoS Genet.">
        <title>Genome Sequence and Transcriptome Analyses of Chrysochromulina tobin: Metabolic Tools for Enhanced Algal Fitness in the Prominent Order Prymnesiales (Haptophyceae).</title>
        <authorList>
            <person name="Hovde B.T."/>
            <person name="Deodato C.R."/>
            <person name="Hunsperger H.M."/>
            <person name="Ryken S.A."/>
            <person name="Yost W."/>
            <person name="Jha R.K."/>
            <person name="Patterson J."/>
            <person name="Monnat R.J. Jr."/>
            <person name="Barlow S.B."/>
            <person name="Starkenburg S.R."/>
            <person name="Cattolico R.A."/>
        </authorList>
    </citation>
    <scope>NUCLEOTIDE SEQUENCE</scope>
    <source>
        <strain evidence="4">CCMP291</strain>
    </source>
</reference>
<keyword evidence="4" id="KW-1185">Reference proteome</keyword>
<feature type="coiled-coil region" evidence="1">
    <location>
        <begin position="147"/>
        <end position="255"/>
    </location>
</feature>
<proteinExistence type="predicted"/>
<accession>A0A0M0JRY5</accession>
<evidence type="ECO:0000313" key="4">
    <source>
        <dbReference type="Proteomes" id="UP000037460"/>
    </source>
</evidence>